<dbReference type="Pfam" id="PF13155">
    <property type="entry name" value="Toprim_2"/>
    <property type="match status" value="1"/>
</dbReference>
<keyword evidence="2" id="KW-1185">Reference proteome</keyword>
<organism evidence="1 2">
    <name type="scientific">Apibacter adventoris</name>
    <dbReference type="NCBI Taxonomy" id="1679466"/>
    <lineage>
        <taxon>Bacteria</taxon>
        <taxon>Pseudomonadati</taxon>
        <taxon>Bacteroidota</taxon>
        <taxon>Flavobacteriia</taxon>
        <taxon>Flavobacteriales</taxon>
        <taxon>Weeksellaceae</taxon>
        <taxon>Apibacter</taxon>
    </lineage>
</organism>
<gene>
    <name evidence="1" type="ORF">C4S77_04355</name>
</gene>
<protein>
    <recommendedName>
        <fullName evidence="3">Toprim domain-containing protein</fullName>
    </recommendedName>
</protein>
<evidence type="ECO:0000313" key="1">
    <source>
        <dbReference type="EMBL" id="PQL93789.1"/>
    </source>
</evidence>
<dbReference type="Proteomes" id="UP000238042">
    <property type="component" value="Unassembled WGS sequence"/>
</dbReference>
<evidence type="ECO:0000313" key="2">
    <source>
        <dbReference type="Proteomes" id="UP000238042"/>
    </source>
</evidence>
<dbReference type="EMBL" id="PSZM01000028">
    <property type="protein sequence ID" value="PQL93789.1"/>
    <property type="molecule type" value="Genomic_DNA"/>
</dbReference>
<dbReference type="SUPFAM" id="SSF56731">
    <property type="entry name" value="DNA primase core"/>
    <property type="match status" value="1"/>
</dbReference>
<evidence type="ECO:0008006" key="3">
    <source>
        <dbReference type="Google" id="ProtNLM"/>
    </source>
</evidence>
<dbReference type="OrthoDB" id="9804281at2"/>
<comment type="caution">
    <text evidence="1">The sequence shown here is derived from an EMBL/GenBank/DDBJ whole genome shotgun (WGS) entry which is preliminary data.</text>
</comment>
<proteinExistence type="predicted"/>
<sequence>MHSALANGLLLDRGHVNNRTGERAYVVFGNKSLVFPLQNKEGRIVSFYFRAIEDKEVAHLYLQDRQGLYPGYPQENTKVLLLTESIIDCASLIQSLNKLEVRSTNLEKLPTLDFKNLTYLACYGVNGFTEEHREAINELKKLEEIIIMFDSDESGRKGAEKLGIEILELRKESSIKK</sequence>
<name>A0A2S8AEK4_9FLAO</name>
<dbReference type="AlphaFoldDB" id="A0A2S8AEK4"/>
<accession>A0A2S8AEK4</accession>
<dbReference type="Gene3D" id="3.40.1360.10">
    <property type="match status" value="1"/>
</dbReference>
<reference evidence="1 2" key="1">
    <citation type="submission" date="2018-02" db="EMBL/GenBank/DDBJ databases">
        <title>Genome sequences of Apibacter spp., gut symbionts of Asian honey bees.</title>
        <authorList>
            <person name="Kwong W.K."/>
            <person name="Steele M.I."/>
            <person name="Moran N.A."/>
        </authorList>
    </citation>
    <scope>NUCLEOTIDE SEQUENCE [LARGE SCALE GENOMIC DNA]</scope>
    <source>
        <strain evidence="2">wkB301</strain>
    </source>
</reference>